<protein>
    <submittedName>
        <fullName evidence="10">Disease resistance protein RGA3</fullName>
    </submittedName>
</protein>
<dbReference type="GO" id="GO:0005524">
    <property type="term" value="F:ATP binding"/>
    <property type="evidence" value="ECO:0007669"/>
    <property type="project" value="UniProtKB-KW"/>
</dbReference>
<proteinExistence type="inferred from homology"/>
<dbReference type="Gene3D" id="1.10.8.430">
    <property type="entry name" value="Helical domain of apoptotic protease-activating factors"/>
    <property type="match status" value="1"/>
</dbReference>
<dbReference type="Gene3D" id="1.20.5.4130">
    <property type="match status" value="1"/>
</dbReference>
<feature type="region of interest" description="Disordered" evidence="7">
    <location>
        <begin position="26"/>
        <end position="59"/>
    </location>
</feature>
<evidence type="ECO:0000256" key="6">
    <source>
        <dbReference type="ARBA" id="ARBA00022840"/>
    </source>
</evidence>
<keyword evidence="3" id="KW-0677">Repeat</keyword>
<dbReference type="Pfam" id="PF00931">
    <property type="entry name" value="NB-ARC"/>
    <property type="match status" value="1"/>
</dbReference>
<evidence type="ECO:0000256" key="4">
    <source>
        <dbReference type="ARBA" id="ARBA00022741"/>
    </source>
</evidence>
<evidence type="ECO:0000256" key="3">
    <source>
        <dbReference type="ARBA" id="ARBA00022737"/>
    </source>
</evidence>
<dbReference type="GO" id="GO:0006952">
    <property type="term" value="P:defense response"/>
    <property type="evidence" value="ECO:0007669"/>
    <property type="project" value="UniProtKB-KW"/>
</dbReference>
<keyword evidence="5" id="KW-0611">Plant defense</keyword>
<feature type="compositionally biased region" description="Polar residues" evidence="7">
    <location>
        <begin position="49"/>
        <end position="59"/>
    </location>
</feature>
<dbReference type="AlphaFoldDB" id="A0A2I0VLM8"/>
<organism evidence="10 11">
    <name type="scientific">Dendrobium catenatum</name>
    <dbReference type="NCBI Taxonomy" id="906689"/>
    <lineage>
        <taxon>Eukaryota</taxon>
        <taxon>Viridiplantae</taxon>
        <taxon>Streptophyta</taxon>
        <taxon>Embryophyta</taxon>
        <taxon>Tracheophyta</taxon>
        <taxon>Spermatophyta</taxon>
        <taxon>Magnoliopsida</taxon>
        <taxon>Liliopsida</taxon>
        <taxon>Asparagales</taxon>
        <taxon>Orchidaceae</taxon>
        <taxon>Epidendroideae</taxon>
        <taxon>Malaxideae</taxon>
        <taxon>Dendrobiinae</taxon>
        <taxon>Dendrobium</taxon>
    </lineage>
</organism>
<comment type="similarity">
    <text evidence="1">Belongs to the disease resistance NB-LRR family.</text>
</comment>
<dbReference type="InterPro" id="IPR027417">
    <property type="entry name" value="P-loop_NTPase"/>
</dbReference>
<dbReference type="Gene3D" id="3.40.50.300">
    <property type="entry name" value="P-loop containing nucleotide triphosphate hydrolases"/>
    <property type="match status" value="1"/>
</dbReference>
<dbReference type="InterPro" id="IPR002182">
    <property type="entry name" value="NB-ARC"/>
</dbReference>
<dbReference type="PANTHER" id="PTHR36766:SF40">
    <property type="entry name" value="DISEASE RESISTANCE PROTEIN RGA3"/>
    <property type="match status" value="1"/>
</dbReference>
<evidence type="ECO:0000313" key="10">
    <source>
        <dbReference type="EMBL" id="PKU64328.1"/>
    </source>
</evidence>
<sequence length="460" mass="52945">MLEEKGSCYVSRERAVRRRRDARELLGDVSGQRSQRERAAQRYLMPAKESSNSASPSQTDFMSQNLCSSVSTLVSNILNKLISPAIEQLSVEFGIEDELNKVKRILQAIQPTLAEAEKRKLRWLSAFKDAVYEIEDVLDDLNYGARRKSISQENKIKKVLYSCFFSNSITSFKLCWRLNIIIRKMEDLAEDIRLSFPINRVPQIPDYSSHQTHSYVDEETVIGREKDKEEIVSSLINYAAASNNEKIMVLPIVAMGGMGKTKLSQLIYMDHRVESHFQLRIWVYVSNAYFDVTRIVRLIIEVATEQFCDFVNMNVLVKQLREIISGKRCLIILDDVWNENLYLWKELKTLLDYCGKGSAVVVSTRSIRAAKIMTTHTIYCLEQLSEEDSWELFRRRAFAKDTEEPASLVKIGKDILKRCDGLPLAIVTIGGMMRHENDEVKWKAVLDSEMWRLDVANDLT</sequence>
<dbReference type="InterPro" id="IPR042197">
    <property type="entry name" value="Apaf_helical"/>
</dbReference>
<gene>
    <name evidence="10" type="primary">RGA3</name>
    <name evidence="10" type="ORF">MA16_Dca005251</name>
</gene>
<accession>A0A2I0VLM8</accession>
<evidence type="ECO:0000256" key="7">
    <source>
        <dbReference type="SAM" id="MobiDB-lite"/>
    </source>
</evidence>
<keyword evidence="2" id="KW-0433">Leucine-rich repeat</keyword>
<evidence type="ECO:0000256" key="2">
    <source>
        <dbReference type="ARBA" id="ARBA00022614"/>
    </source>
</evidence>
<dbReference type="Proteomes" id="UP000233837">
    <property type="component" value="Unassembled WGS sequence"/>
</dbReference>
<dbReference type="Pfam" id="PF18052">
    <property type="entry name" value="Rx_N"/>
    <property type="match status" value="1"/>
</dbReference>
<feature type="domain" description="NB-ARC" evidence="8">
    <location>
        <begin position="228"/>
        <end position="402"/>
    </location>
</feature>
<feature type="domain" description="Disease resistance N-terminal" evidence="9">
    <location>
        <begin position="74"/>
        <end position="155"/>
    </location>
</feature>
<dbReference type="PRINTS" id="PR00364">
    <property type="entry name" value="DISEASERSIST"/>
</dbReference>
<dbReference type="InterPro" id="IPR041118">
    <property type="entry name" value="Rx_N"/>
</dbReference>
<dbReference type="EMBL" id="KZ503429">
    <property type="protein sequence ID" value="PKU64328.1"/>
    <property type="molecule type" value="Genomic_DNA"/>
</dbReference>
<evidence type="ECO:0000259" key="8">
    <source>
        <dbReference type="Pfam" id="PF00931"/>
    </source>
</evidence>
<dbReference type="PANTHER" id="PTHR36766">
    <property type="entry name" value="PLANT BROAD-SPECTRUM MILDEW RESISTANCE PROTEIN RPW8"/>
    <property type="match status" value="1"/>
</dbReference>
<reference evidence="10 11" key="1">
    <citation type="journal article" date="2016" name="Sci. Rep.">
        <title>The Dendrobium catenatum Lindl. genome sequence provides insights into polysaccharide synthase, floral development and adaptive evolution.</title>
        <authorList>
            <person name="Zhang G.Q."/>
            <person name="Xu Q."/>
            <person name="Bian C."/>
            <person name="Tsai W.C."/>
            <person name="Yeh C.M."/>
            <person name="Liu K.W."/>
            <person name="Yoshida K."/>
            <person name="Zhang L.S."/>
            <person name="Chang S.B."/>
            <person name="Chen F."/>
            <person name="Shi Y."/>
            <person name="Su Y.Y."/>
            <person name="Zhang Y.Q."/>
            <person name="Chen L.J."/>
            <person name="Yin Y."/>
            <person name="Lin M."/>
            <person name="Huang H."/>
            <person name="Deng H."/>
            <person name="Wang Z.W."/>
            <person name="Zhu S.L."/>
            <person name="Zhao X."/>
            <person name="Deng C."/>
            <person name="Niu S.C."/>
            <person name="Huang J."/>
            <person name="Wang M."/>
            <person name="Liu G.H."/>
            <person name="Yang H.J."/>
            <person name="Xiao X.J."/>
            <person name="Hsiao Y.Y."/>
            <person name="Wu W.L."/>
            <person name="Chen Y.Y."/>
            <person name="Mitsuda N."/>
            <person name="Ohme-Takagi M."/>
            <person name="Luo Y.B."/>
            <person name="Van de Peer Y."/>
            <person name="Liu Z.J."/>
        </authorList>
    </citation>
    <scope>NUCLEOTIDE SEQUENCE [LARGE SCALE GENOMIC DNA]</scope>
    <source>
        <tissue evidence="10">The whole plant</tissue>
    </source>
</reference>
<evidence type="ECO:0000256" key="5">
    <source>
        <dbReference type="ARBA" id="ARBA00022821"/>
    </source>
</evidence>
<dbReference type="SUPFAM" id="SSF52540">
    <property type="entry name" value="P-loop containing nucleoside triphosphate hydrolases"/>
    <property type="match status" value="1"/>
</dbReference>
<keyword evidence="11" id="KW-1185">Reference proteome</keyword>
<keyword evidence="6" id="KW-0067">ATP-binding</keyword>
<keyword evidence="4" id="KW-0547">Nucleotide-binding</keyword>
<dbReference type="GO" id="GO:0043531">
    <property type="term" value="F:ADP binding"/>
    <property type="evidence" value="ECO:0007669"/>
    <property type="project" value="InterPro"/>
</dbReference>
<evidence type="ECO:0000313" key="11">
    <source>
        <dbReference type="Proteomes" id="UP000233837"/>
    </source>
</evidence>
<name>A0A2I0VLM8_9ASPA</name>
<reference evidence="10 11" key="2">
    <citation type="journal article" date="2017" name="Nature">
        <title>The Apostasia genome and the evolution of orchids.</title>
        <authorList>
            <person name="Zhang G.Q."/>
            <person name="Liu K.W."/>
            <person name="Li Z."/>
            <person name="Lohaus R."/>
            <person name="Hsiao Y.Y."/>
            <person name="Niu S.C."/>
            <person name="Wang J.Y."/>
            <person name="Lin Y.C."/>
            <person name="Xu Q."/>
            <person name="Chen L.J."/>
            <person name="Yoshida K."/>
            <person name="Fujiwara S."/>
            <person name="Wang Z.W."/>
            <person name="Zhang Y.Q."/>
            <person name="Mitsuda N."/>
            <person name="Wang M."/>
            <person name="Liu G.H."/>
            <person name="Pecoraro L."/>
            <person name="Huang H.X."/>
            <person name="Xiao X.J."/>
            <person name="Lin M."/>
            <person name="Wu X.Y."/>
            <person name="Wu W.L."/>
            <person name="Chen Y.Y."/>
            <person name="Chang S.B."/>
            <person name="Sakamoto S."/>
            <person name="Ohme-Takagi M."/>
            <person name="Yagi M."/>
            <person name="Zeng S.J."/>
            <person name="Shen C.Y."/>
            <person name="Yeh C.M."/>
            <person name="Luo Y.B."/>
            <person name="Tsai W.C."/>
            <person name="Van de Peer Y."/>
            <person name="Liu Z.J."/>
        </authorList>
    </citation>
    <scope>NUCLEOTIDE SEQUENCE [LARGE SCALE GENOMIC DNA]</scope>
    <source>
        <tissue evidence="10">The whole plant</tissue>
    </source>
</reference>
<evidence type="ECO:0000259" key="9">
    <source>
        <dbReference type="Pfam" id="PF18052"/>
    </source>
</evidence>
<evidence type="ECO:0000256" key="1">
    <source>
        <dbReference type="ARBA" id="ARBA00008894"/>
    </source>
</evidence>